<feature type="signal peptide" evidence="1">
    <location>
        <begin position="1"/>
        <end position="20"/>
    </location>
</feature>
<dbReference type="AlphaFoldDB" id="A0A379F619"/>
<sequence length="181" mass="19773">MAKSRLVFLFISVGISPSFAEVIPSLNTKQTELIVVADLGGQSTENYFQAISSSDGEYKVSSPSDVLTLSTPSLVSLLPVSTPELTPSYQPNRTLNLSGMSPLFLIGDDDFSRRWLTEKREQLIELNAVGYVINIDTETAWNELNELAQGLTLLPVSGSDLALRLALTHYPVLITDKGLEQ</sequence>
<dbReference type="GeneID" id="93395226"/>
<reference evidence="2 3" key="1">
    <citation type="submission" date="2018-06" db="EMBL/GenBank/DDBJ databases">
        <authorList>
            <consortium name="Pathogen Informatics"/>
            <person name="Doyle S."/>
        </authorList>
    </citation>
    <scope>NUCLEOTIDE SEQUENCE [LARGE SCALE GENOMIC DNA]</scope>
    <source>
        <strain evidence="2 3">NCTC10376</strain>
    </source>
</reference>
<proteinExistence type="predicted"/>
<evidence type="ECO:0000313" key="3">
    <source>
        <dbReference type="Proteomes" id="UP000254331"/>
    </source>
</evidence>
<organism evidence="2 3">
    <name type="scientific">Proteus vulgaris</name>
    <dbReference type="NCBI Taxonomy" id="585"/>
    <lineage>
        <taxon>Bacteria</taxon>
        <taxon>Pseudomonadati</taxon>
        <taxon>Pseudomonadota</taxon>
        <taxon>Gammaproteobacteria</taxon>
        <taxon>Enterobacterales</taxon>
        <taxon>Morganellaceae</taxon>
        <taxon>Proteus</taxon>
    </lineage>
</organism>
<evidence type="ECO:0000313" key="2">
    <source>
        <dbReference type="EMBL" id="SUC15068.1"/>
    </source>
</evidence>
<evidence type="ECO:0000256" key="1">
    <source>
        <dbReference type="SAM" id="SignalP"/>
    </source>
</evidence>
<feature type="chain" id="PRO_5016920546" evidence="1">
    <location>
        <begin position="21"/>
        <end position="181"/>
    </location>
</feature>
<protein>
    <submittedName>
        <fullName evidence="2">Integrating conjugative element protein, PFL_4695 family</fullName>
    </submittedName>
</protein>
<dbReference type="InterPro" id="IPR021300">
    <property type="entry name" value="Integr_conj_element_PFL4695"/>
</dbReference>
<accession>A0A379F619</accession>
<keyword evidence="1" id="KW-0732">Signal</keyword>
<gene>
    <name evidence="2" type="ORF">NCTC10376_00906</name>
</gene>
<name>A0A379F619_PROVU</name>
<dbReference type="Pfam" id="PF11072">
    <property type="entry name" value="DUF2859"/>
    <property type="match status" value="1"/>
</dbReference>
<dbReference type="NCBIfam" id="TIGR03765">
    <property type="entry name" value="ICE_PFL_4695"/>
    <property type="match status" value="1"/>
</dbReference>
<dbReference type="Proteomes" id="UP000254331">
    <property type="component" value="Unassembled WGS sequence"/>
</dbReference>
<dbReference type="EMBL" id="UGTW01000001">
    <property type="protein sequence ID" value="SUC15068.1"/>
    <property type="molecule type" value="Genomic_DNA"/>
</dbReference>
<dbReference type="RefSeq" id="WP_115370432.1">
    <property type="nucleotide sequence ID" value="NZ_CP033736.1"/>
</dbReference>